<gene>
    <name evidence="2" type="ORF">O181_039557</name>
</gene>
<evidence type="ECO:0000313" key="2">
    <source>
        <dbReference type="EMBL" id="MBW0499842.1"/>
    </source>
</evidence>
<dbReference type="OrthoDB" id="5410741at2759"/>
<reference evidence="2" key="1">
    <citation type="submission" date="2021-03" db="EMBL/GenBank/DDBJ databases">
        <title>Draft genome sequence of rust myrtle Austropuccinia psidii MF-1, a brazilian biotype.</title>
        <authorList>
            <person name="Quecine M.C."/>
            <person name="Pachon D.M.R."/>
            <person name="Bonatelli M.L."/>
            <person name="Correr F.H."/>
            <person name="Franceschini L.M."/>
            <person name="Leite T.F."/>
            <person name="Margarido G.R.A."/>
            <person name="Almeida C.A."/>
            <person name="Ferrarezi J.A."/>
            <person name="Labate C.A."/>
        </authorList>
    </citation>
    <scope>NUCLEOTIDE SEQUENCE</scope>
    <source>
        <strain evidence="2">MF-1</strain>
    </source>
</reference>
<dbReference type="GO" id="GO:0003676">
    <property type="term" value="F:nucleic acid binding"/>
    <property type="evidence" value="ECO:0007669"/>
    <property type="project" value="InterPro"/>
</dbReference>
<dbReference type="Gene3D" id="3.30.420.10">
    <property type="entry name" value="Ribonuclease H-like superfamily/Ribonuclease H"/>
    <property type="match status" value="1"/>
</dbReference>
<evidence type="ECO:0000313" key="3">
    <source>
        <dbReference type="Proteomes" id="UP000765509"/>
    </source>
</evidence>
<protein>
    <recommendedName>
        <fullName evidence="4">Tc1-like transposase DDE domain-containing protein</fullName>
    </recommendedName>
</protein>
<keyword evidence="3" id="KW-1185">Reference proteome</keyword>
<evidence type="ECO:0008006" key="4">
    <source>
        <dbReference type="Google" id="ProtNLM"/>
    </source>
</evidence>
<proteinExistence type="predicted"/>
<dbReference type="AlphaFoldDB" id="A0A9Q3HD10"/>
<name>A0A9Q3HD10_9BASI</name>
<sequence length="96" mass="10864">MPQSTQKLSEINGPTTWDPKMQWPASSPDLNPIENVCKIMKSAIRNLHQPQTIAELQVVIKSAWDDVPRETLDDLLLSMQWRMEMVIAQSGGPTSY</sequence>
<evidence type="ECO:0000256" key="1">
    <source>
        <dbReference type="SAM" id="MobiDB-lite"/>
    </source>
</evidence>
<feature type="compositionally biased region" description="Polar residues" evidence="1">
    <location>
        <begin position="1"/>
        <end position="15"/>
    </location>
</feature>
<feature type="region of interest" description="Disordered" evidence="1">
    <location>
        <begin position="1"/>
        <end position="20"/>
    </location>
</feature>
<dbReference type="Proteomes" id="UP000765509">
    <property type="component" value="Unassembled WGS sequence"/>
</dbReference>
<accession>A0A9Q3HD10</accession>
<dbReference type="EMBL" id="AVOT02015493">
    <property type="protein sequence ID" value="MBW0499842.1"/>
    <property type="molecule type" value="Genomic_DNA"/>
</dbReference>
<dbReference type="InterPro" id="IPR036397">
    <property type="entry name" value="RNaseH_sf"/>
</dbReference>
<comment type="caution">
    <text evidence="2">The sequence shown here is derived from an EMBL/GenBank/DDBJ whole genome shotgun (WGS) entry which is preliminary data.</text>
</comment>
<organism evidence="2 3">
    <name type="scientific">Austropuccinia psidii MF-1</name>
    <dbReference type="NCBI Taxonomy" id="1389203"/>
    <lineage>
        <taxon>Eukaryota</taxon>
        <taxon>Fungi</taxon>
        <taxon>Dikarya</taxon>
        <taxon>Basidiomycota</taxon>
        <taxon>Pucciniomycotina</taxon>
        <taxon>Pucciniomycetes</taxon>
        <taxon>Pucciniales</taxon>
        <taxon>Sphaerophragmiaceae</taxon>
        <taxon>Austropuccinia</taxon>
    </lineage>
</organism>